<dbReference type="InterPro" id="IPR015421">
    <property type="entry name" value="PyrdxlP-dep_Trfase_major"/>
</dbReference>
<comment type="caution">
    <text evidence="7">The sequence shown here is derived from an EMBL/GenBank/DDBJ whole genome shotgun (WGS) entry which is preliminary data.</text>
</comment>
<keyword evidence="4" id="KW-0456">Lyase</keyword>
<feature type="domain" description="Aminotransferase class I/classII large" evidence="6">
    <location>
        <begin position="28"/>
        <end position="380"/>
    </location>
</feature>
<dbReference type="EMBL" id="JADIMB010000069">
    <property type="protein sequence ID" value="MBO8471125.1"/>
    <property type="molecule type" value="Genomic_DNA"/>
</dbReference>
<dbReference type="Gene3D" id="3.90.1150.10">
    <property type="entry name" value="Aspartate Aminotransferase, domain 1"/>
    <property type="match status" value="1"/>
</dbReference>
<dbReference type="InterPro" id="IPR027619">
    <property type="entry name" value="C-S_lyase_PatB-like"/>
</dbReference>
<dbReference type="GO" id="GO:0047804">
    <property type="term" value="F:cysteine-S-conjugate beta-lyase activity"/>
    <property type="evidence" value="ECO:0007669"/>
    <property type="project" value="UniProtKB-EC"/>
</dbReference>
<evidence type="ECO:0000313" key="7">
    <source>
        <dbReference type="EMBL" id="MBO8471125.1"/>
    </source>
</evidence>
<evidence type="ECO:0000256" key="2">
    <source>
        <dbReference type="ARBA" id="ARBA00012224"/>
    </source>
</evidence>
<dbReference type="InterPro" id="IPR051798">
    <property type="entry name" value="Class-II_PLP-Dep_Aminotrans"/>
</dbReference>
<protein>
    <recommendedName>
        <fullName evidence="2">cysteine-S-conjugate beta-lyase</fullName>
        <ecNumber evidence="2">4.4.1.13</ecNumber>
    </recommendedName>
</protein>
<dbReference type="CDD" id="cd00609">
    <property type="entry name" value="AAT_like"/>
    <property type="match status" value="1"/>
</dbReference>
<organism evidence="7 8">
    <name type="scientific">Candidatus Cryptobacteroides faecavium</name>
    <dbReference type="NCBI Taxonomy" id="2840762"/>
    <lineage>
        <taxon>Bacteria</taxon>
        <taxon>Pseudomonadati</taxon>
        <taxon>Bacteroidota</taxon>
        <taxon>Bacteroidia</taxon>
        <taxon>Bacteroidales</taxon>
        <taxon>Candidatus Cryptobacteroides</taxon>
    </lineage>
</organism>
<sequence length="399" mass="44818">MAYDFDKINLRRGTNSYKWDSVRDPDVLPMWVADMDFMTSPSIVDALQRRVAQGIFGYTHVPDTYYEAVRGWFARRHGWAPEKEWMIYTSGVVPALSAVIKALTVPGDKVLVQTPVYNCFFSSIRNNGCGIVSNCLVAEGSDGAASQGTGGFTYRIDFDDLESKAADPSVKVMLLCNPHNPAGRVWTRDELSRIGEICIRNGVTVVSDEIHCELVYPGHRYTPFASVSEDFLEHSVTCISPSKAFNIAGLQIANIIAFDPDIRRRIDRAININEVCDVNPFGIEATVAAYTEGGPWLEELLVYLKGNYDCFRDYCSRNLPDFPVAELEGTYLVWMDCRRLGMASGTLEEKLLSEEKLWLNAGTMYGDGGEGFMRWNIACPRLVMLDGLARFRRFADRRI</sequence>
<dbReference type="SUPFAM" id="SSF53383">
    <property type="entry name" value="PLP-dependent transferases"/>
    <property type="match status" value="1"/>
</dbReference>
<comment type="similarity">
    <text evidence="5">Belongs to the class-II pyridoxal-phosphate-dependent aminotransferase family. MalY/PatB cystathionine beta-lyase subfamily.</text>
</comment>
<dbReference type="EC" id="4.4.1.13" evidence="2"/>
<keyword evidence="7" id="KW-0032">Aminotransferase</keyword>
<dbReference type="GO" id="GO:0008483">
    <property type="term" value="F:transaminase activity"/>
    <property type="evidence" value="ECO:0007669"/>
    <property type="project" value="UniProtKB-KW"/>
</dbReference>
<dbReference type="PANTHER" id="PTHR43525:SF1">
    <property type="entry name" value="PROTEIN MALY"/>
    <property type="match status" value="1"/>
</dbReference>
<dbReference type="AlphaFoldDB" id="A0A9D9NFJ2"/>
<evidence type="ECO:0000256" key="4">
    <source>
        <dbReference type="ARBA" id="ARBA00023239"/>
    </source>
</evidence>
<dbReference type="Gene3D" id="3.40.640.10">
    <property type="entry name" value="Type I PLP-dependent aspartate aminotransferase-like (Major domain)"/>
    <property type="match status" value="1"/>
</dbReference>
<dbReference type="GO" id="GO:0030170">
    <property type="term" value="F:pyridoxal phosphate binding"/>
    <property type="evidence" value="ECO:0007669"/>
    <property type="project" value="InterPro"/>
</dbReference>
<accession>A0A9D9NFJ2</accession>
<dbReference type="NCBIfam" id="TIGR04350">
    <property type="entry name" value="C_S_lyase_PatB"/>
    <property type="match status" value="1"/>
</dbReference>
<dbReference type="InterPro" id="IPR015424">
    <property type="entry name" value="PyrdxlP-dep_Trfase"/>
</dbReference>
<gene>
    <name evidence="7" type="ORF">IAB82_04945</name>
</gene>
<dbReference type="InterPro" id="IPR015422">
    <property type="entry name" value="PyrdxlP-dep_Trfase_small"/>
</dbReference>
<keyword evidence="7" id="KW-0808">Transferase</keyword>
<dbReference type="Pfam" id="PF00155">
    <property type="entry name" value="Aminotran_1_2"/>
    <property type="match status" value="1"/>
</dbReference>
<evidence type="ECO:0000256" key="1">
    <source>
        <dbReference type="ARBA" id="ARBA00001933"/>
    </source>
</evidence>
<dbReference type="PANTHER" id="PTHR43525">
    <property type="entry name" value="PROTEIN MALY"/>
    <property type="match status" value="1"/>
</dbReference>
<keyword evidence="3" id="KW-0663">Pyridoxal phosphate</keyword>
<dbReference type="InterPro" id="IPR004839">
    <property type="entry name" value="Aminotransferase_I/II_large"/>
</dbReference>
<evidence type="ECO:0000259" key="6">
    <source>
        <dbReference type="Pfam" id="PF00155"/>
    </source>
</evidence>
<comment type="cofactor">
    <cofactor evidence="1">
        <name>pyridoxal 5'-phosphate</name>
        <dbReference type="ChEBI" id="CHEBI:597326"/>
    </cofactor>
</comment>
<dbReference type="Proteomes" id="UP000823603">
    <property type="component" value="Unassembled WGS sequence"/>
</dbReference>
<name>A0A9D9NFJ2_9BACT</name>
<evidence type="ECO:0000313" key="8">
    <source>
        <dbReference type="Proteomes" id="UP000823603"/>
    </source>
</evidence>
<evidence type="ECO:0000256" key="5">
    <source>
        <dbReference type="ARBA" id="ARBA00037974"/>
    </source>
</evidence>
<proteinExistence type="inferred from homology"/>
<reference evidence="7" key="1">
    <citation type="submission" date="2020-10" db="EMBL/GenBank/DDBJ databases">
        <authorList>
            <person name="Gilroy R."/>
        </authorList>
    </citation>
    <scope>NUCLEOTIDE SEQUENCE</scope>
    <source>
        <strain evidence="7">B2-22910</strain>
    </source>
</reference>
<evidence type="ECO:0000256" key="3">
    <source>
        <dbReference type="ARBA" id="ARBA00022898"/>
    </source>
</evidence>
<reference evidence="7" key="2">
    <citation type="journal article" date="2021" name="PeerJ">
        <title>Extensive microbial diversity within the chicken gut microbiome revealed by metagenomics and culture.</title>
        <authorList>
            <person name="Gilroy R."/>
            <person name="Ravi A."/>
            <person name="Getino M."/>
            <person name="Pursley I."/>
            <person name="Horton D.L."/>
            <person name="Alikhan N.F."/>
            <person name="Baker D."/>
            <person name="Gharbi K."/>
            <person name="Hall N."/>
            <person name="Watson M."/>
            <person name="Adriaenssens E.M."/>
            <person name="Foster-Nyarko E."/>
            <person name="Jarju S."/>
            <person name="Secka A."/>
            <person name="Antonio M."/>
            <person name="Oren A."/>
            <person name="Chaudhuri R.R."/>
            <person name="La Ragione R."/>
            <person name="Hildebrand F."/>
            <person name="Pallen M.J."/>
        </authorList>
    </citation>
    <scope>NUCLEOTIDE SEQUENCE</scope>
    <source>
        <strain evidence="7">B2-22910</strain>
    </source>
</reference>